<dbReference type="Pfam" id="PF02585">
    <property type="entry name" value="PIG-L"/>
    <property type="match status" value="1"/>
</dbReference>
<evidence type="ECO:0000313" key="1">
    <source>
        <dbReference type="EMBL" id="AMO24379.1"/>
    </source>
</evidence>
<evidence type="ECO:0000313" key="2">
    <source>
        <dbReference type="Proteomes" id="UP000070433"/>
    </source>
</evidence>
<proteinExistence type="predicted"/>
<dbReference type="PANTHER" id="PTHR12993:SF30">
    <property type="entry name" value="N-ACETYL-ALPHA-D-GLUCOSAMINYL L-MALATE DEACETYLASE 1"/>
    <property type="match status" value="1"/>
</dbReference>
<dbReference type="SUPFAM" id="SSF102588">
    <property type="entry name" value="LmbE-like"/>
    <property type="match status" value="1"/>
</dbReference>
<reference evidence="1 2" key="1">
    <citation type="journal article" date="2014" name="Int. J. Syst. Evol. Microbiol.">
        <title>Ramlibacter solisilvae sp. nov., isolated from forest soil, and emended description of the genus Ramlibacter.</title>
        <authorList>
            <person name="Lee H.J."/>
            <person name="Lee S.H."/>
            <person name="Lee S.S."/>
            <person name="Lee J.S."/>
            <person name="Kim Y."/>
            <person name="Kim S.C."/>
            <person name="Jeon C.O."/>
        </authorList>
    </citation>
    <scope>NUCLEOTIDE SEQUENCE [LARGE SCALE GENOMIC DNA]</scope>
    <source>
        <strain evidence="1 2">5-10</strain>
    </source>
</reference>
<dbReference type="OrthoDB" id="9816564at2"/>
<protein>
    <submittedName>
        <fullName evidence="1">GlcNAc-PI de-N-acetylase</fullName>
    </submittedName>
</protein>
<organism evidence="1 2">
    <name type="scientific">Ramlibacter tataouinensis</name>
    <dbReference type="NCBI Taxonomy" id="94132"/>
    <lineage>
        <taxon>Bacteria</taxon>
        <taxon>Pseudomonadati</taxon>
        <taxon>Pseudomonadota</taxon>
        <taxon>Betaproteobacteria</taxon>
        <taxon>Burkholderiales</taxon>
        <taxon>Comamonadaceae</taxon>
        <taxon>Ramlibacter</taxon>
    </lineage>
</organism>
<dbReference type="GO" id="GO:0016811">
    <property type="term" value="F:hydrolase activity, acting on carbon-nitrogen (but not peptide) bonds, in linear amides"/>
    <property type="evidence" value="ECO:0007669"/>
    <property type="project" value="TreeGrafter"/>
</dbReference>
<keyword evidence="2" id="KW-1185">Reference proteome</keyword>
<dbReference type="Proteomes" id="UP000070433">
    <property type="component" value="Chromosome"/>
</dbReference>
<dbReference type="EMBL" id="CP010951">
    <property type="protein sequence ID" value="AMO24379.1"/>
    <property type="molecule type" value="Genomic_DNA"/>
</dbReference>
<dbReference type="InterPro" id="IPR024078">
    <property type="entry name" value="LmbE-like_dom_sf"/>
</dbReference>
<dbReference type="InterPro" id="IPR003737">
    <property type="entry name" value="GlcNAc_PI_deacetylase-related"/>
</dbReference>
<name>A0A127JWX0_9BURK</name>
<dbReference type="PANTHER" id="PTHR12993">
    <property type="entry name" value="N-ACETYLGLUCOSAMINYL-PHOSPHATIDYLINOSITOL DE-N-ACETYLASE-RELATED"/>
    <property type="match status" value="1"/>
</dbReference>
<gene>
    <name evidence="1" type="ORF">UC35_17945</name>
</gene>
<dbReference type="AlphaFoldDB" id="A0A127JWX0"/>
<accession>A0A127JWX0</accession>
<dbReference type="Gene3D" id="3.40.50.10320">
    <property type="entry name" value="LmbE-like"/>
    <property type="match status" value="1"/>
</dbReference>
<sequence length="222" mass="25169">MLPLNLLPRDPAVPPSLLFLGAHCDDIEIGCGGTILRLLGDLPQAQVTWVVFSSSSQREREARASASLFLEQAHGPKDVLVHQFRDGFFPHEGARIKDAFEALKKTVNPDLIFTHYRDDRHQDHRTISDLTWNTWRRHLILEYEIPKYDGDLGAPNCFVPLDRAACERKARLICEQFQSERNKGWMTEDTFLALARLRGIECAAPGGFAEAFYCRKFTLSAA</sequence>